<keyword evidence="1" id="KW-1133">Transmembrane helix</keyword>
<organism evidence="2">
    <name type="scientific">bioreactor metagenome</name>
    <dbReference type="NCBI Taxonomy" id="1076179"/>
    <lineage>
        <taxon>unclassified sequences</taxon>
        <taxon>metagenomes</taxon>
        <taxon>ecological metagenomes</taxon>
    </lineage>
</organism>
<keyword evidence="1" id="KW-0472">Membrane</keyword>
<proteinExistence type="predicted"/>
<name>A0A645JHL3_9ZZZZ</name>
<evidence type="ECO:0008006" key="3">
    <source>
        <dbReference type="Google" id="ProtNLM"/>
    </source>
</evidence>
<dbReference type="Pfam" id="PF11188">
    <property type="entry name" value="DUF2975"/>
    <property type="match status" value="1"/>
</dbReference>
<feature type="transmembrane region" description="Helical" evidence="1">
    <location>
        <begin position="32"/>
        <end position="54"/>
    </location>
</feature>
<gene>
    <name evidence="2" type="ORF">SDC9_207556</name>
</gene>
<dbReference type="EMBL" id="VSSQ01134298">
    <property type="protein sequence ID" value="MPN59834.1"/>
    <property type="molecule type" value="Genomic_DNA"/>
</dbReference>
<keyword evidence="1" id="KW-0812">Transmembrane</keyword>
<evidence type="ECO:0000313" key="2">
    <source>
        <dbReference type="EMBL" id="MPN59834.1"/>
    </source>
</evidence>
<sequence length="68" mass="7069">MIKAGIVFCVLTLAGGVLLVFAGALHPSLLILGILMLSFGGGMTLLLVLMRGLLVRASDLSQEMAEVI</sequence>
<dbReference type="AlphaFoldDB" id="A0A645JHL3"/>
<protein>
    <recommendedName>
        <fullName evidence="3">DUF2975 domain-containing protein</fullName>
    </recommendedName>
</protein>
<reference evidence="2" key="1">
    <citation type="submission" date="2019-08" db="EMBL/GenBank/DDBJ databases">
        <authorList>
            <person name="Kucharzyk K."/>
            <person name="Murdoch R.W."/>
            <person name="Higgins S."/>
            <person name="Loffler F."/>
        </authorList>
    </citation>
    <scope>NUCLEOTIDE SEQUENCE</scope>
</reference>
<comment type="caution">
    <text evidence="2">The sequence shown here is derived from an EMBL/GenBank/DDBJ whole genome shotgun (WGS) entry which is preliminary data.</text>
</comment>
<accession>A0A645JHL3</accession>
<dbReference type="InterPro" id="IPR021354">
    <property type="entry name" value="DUF2975"/>
</dbReference>
<evidence type="ECO:0000256" key="1">
    <source>
        <dbReference type="SAM" id="Phobius"/>
    </source>
</evidence>